<proteinExistence type="predicted"/>
<accession>A0A8J3K731</accession>
<evidence type="ECO:0000313" key="3">
    <source>
        <dbReference type="Proteomes" id="UP000619293"/>
    </source>
</evidence>
<gene>
    <name evidence="2" type="ORF">Cch02nite_72470</name>
</gene>
<dbReference type="Proteomes" id="UP000619293">
    <property type="component" value="Unassembled WGS sequence"/>
</dbReference>
<reference evidence="2 3" key="1">
    <citation type="submission" date="2021-01" db="EMBL/GenBank/DDBJ databases">
        <title>Whole genome shotgun sequence of Catellatospora chokoriensis NBRC 107358.</title>
        <authorList>
            <person name="Komaki H."/>
            <person name="Tamura T."/>
        </authorList>
    </citation>
    <scope>NUCLEOTIDE SEQUENCE [LARGE SCALE GENOMIC DNA]</scope>
    <source>
        <strain evidence="2 3">NBRC 107358</strain>
    </source>
</reference>
<sequence length="241" mass="24694">MSDELREHFAAFRTASQARTQPPGVAAVRSTATRRYATRALALAVGAVALAASTLLPDNTGVAPTGPAPSSASSSPSATPATVSPSPSVTSSPSPALPRPSSSRSGCQYSARDMTLLVVSPSPDTYALSPKLESACPSATVRVTRVTYVGASSNVGKLTRYASVSRSLTGIAGVFVPEPSRPDTCQARLTVTLAGSSSLPASVPNPIPRMAATGGDDEVYRYWGDRGVALLDVTWAEPNCG</sequence>
<name>A0A8J3K731_9ACTN</name>
<organism evidence="2 3">
    <name type="scientific">Catellatospora chokoriensis</name>
    <dbReference type="NCBI Taxonomy" id="310353"/>
    <lineage>
        <taxon>Bacteria</taxon>
        <taxon>Bacillati</taxon>
        <taxon>Actinomycetota</taxon>
        <taxon>Actinomycetes</taxon>
        <taxon>Micromonosporales</taxon>
        <taxon>Micromonosporaceae</taxon>
        <taxon>Catellatospora</taxon>
    </lineage>
</organism>
<evidence type="ECO:0000313" key="2">
    <source>
        <dbReference type="EMBL" id="GIF93803.1"/>
    </source>
</evidence>
<evidence type="ECO:0000256" key="1">
    <source>
        <dbReference type="SAM" id="MobiDB-lite"/>
    </source>
</evidence>
<dbReference type="EMBL" id="BONG01000073">
    <property type="protein sequence ID" value="GIF93803.1"/>
    <property type="molecule type" value="Genomic_DNA"/>
</dbReference>
<protein>
    <submittedName>
        <fullName evidence="2">Uncharacterized protein</fullName>
    </submittedName>
</protein>
<keyword evidence="3" id="KW-1185">Reference proteome</keyword>
<dbReference type="AlphaFoldDB" id="A0A8J3K731"/>
<comment type="caution">
    <text evidence="2">The sequence shown here is derived from an EMBL/GenBank/DDBJ whole genome shotgun (WGS) entry which is preliminary data.</text>
</comment>
<feature type="region of interest" description="Disordered" evidence="1">
    <location>
        <begin position="61"/>
        <end position="107"/>
    </location>
</feature>
<feature type="compositionally biased region" description="Low complexity" evidence="1">
    <location>
        <begin position="61"/>
        <end position="105"/>
    </location>
</feature>